<dbReference type="Pfam" id="PF02330">
    <property type="entry name" value="MAM33"/>
    <property type="match status" value="1"/>
</dbReference>
<dbReference type="EMBL" id="VCGU01000009">
    <property type="protein sequence ID" value="TRY71075.1"/>
    <property type="molecule type" value="Genomic_DNA"/>
</dbReference>
<dbReference type="InterPro" id="IPR003428">
    <property type="entry name" value="MAM33"/>
</dbReference>
<name>A0A553P061_TIGCA</name>
<protein>
    <recommendedName>
        <fullName evidence="4">Complement component 1 Q subcomponent-binding protein, mitochondrial</fullName>
    </recommendedName>
</protein>
<keyword evidence="3" id="KW-1185">Reference proteome</keyword>
<dbReference type="Gene3D" id="3.10.280.10">
    <property type="entry name" value="Mitochondrial glycoprotein"/>
    <property type="match status" value="1"/>
</dbReference>
<dbReference type="GO" id="GO:0042256">
    <property type="term" value="P:cytosolic ribosome assembly"/>
    <property type="evidence" value="ECO:0007669"/>
    <property type="project" value="TreeGrafter"/>
</dbReference>
<evidence type="ECO:0000313" key="2">
    <source>
        <dbReference type="EMBL" id="TRY71075.1"/>
    </source>
</evidence>
<dbReference type="PANTHER" id="PTHR10826:SF1">
    <property type="entry name" value="COMPLEMENT COMPONENT 1 Q SUBCOMPONENT-BINDING PROTEIN, MITOCHONDRIAL"/>
    <property type="match status" value="1"/>
</dbReference>
<evidence type="ECO:0000256" key="1">
    <source>
        <dbReference type="ARBA" id="ARBA00005457"/>
    </source>
</evidence>
<dbReference type="GO" id="GO:0005759">
    <property type="term" value="C:mitochondrial matrix"/>
    <property type="evidence" value="ECO:0007669"/>
    <property type="project" value="InterPro"/>
</dbReference>
<accession>A0A553P061</accession>
<comment type="similarity">
    <text evidence="1">Belongs to the MAM33 family.</text>
</comment>
<comment type="caution">
    <text evidence="2">The sequence shown here is derived from an EMBL/GenBank/DDBJ whole genome shotgun (WGS) entry which is preliminary data.</text>
</comment>
<dbReference type="SUPFAM" id="SSF54529">
    <property type="entry name" value="Mitochondrial glycoprotein MAM33-like"/>
    <property type="match status" value="1"/>
</dbReference>
<gene>
    <name evidence="2" type="ORF">TCAL_01174</name>
</gene>
<dbReference type="STRING" id="6832.A0A553P061"/>
<reference evidence="2 3" key="1">
    <citation type="journal article" date="2018" name="Nat. Ecol. Evol.">
        <title>Genomic signatures of mitonuclear coevolution across populations of Tigriopus californicus.</title>
        <authorList>
            <person name="Barreto F.S."/>
            <person name="Watson E.T."/>
            <person name="Lima T.G."/>
            <person name="Willett C.S."/>
            <person name="Edmands S."/>
            <person name="Li W."/>
            <person name="Burton R.S."/>
        </authorList>
    </citation>
    <scope>NUCLEOTIDE SEQUENCE [LARGE SCALE GENOMIC DNA]</scope>
    <source>
        <strain evidence="2 3">San Diego</strain>
    </source>
</reference>
<evidence type="ECO:0008006" key="4">
    <source>
        <dbReference type="Google" id="ProtNLM"/>
    </source>
</evidence>
<dbReference type="PANTHER" id="PTHR10826">
    <property type="entry name" value="COMPLEMENT COMPONENT 1"/>
    <property type="match status" value="1"/>
</dbReference>
<dbReference type="AlphaFoldDB" id="A0A553P061"/>
<dbReference type="InterPro" id="IPR036561">
    <property type="entry name" value="MAM33_sf"/>
</dbReference>
<dbReference type="Proteomes" id="UP000318571">
    <property type="component" value="Chromosome 9"/>
</dbReference>
<evidence type="ECO:0000313" key="3">
    <source>
        <dbReference type="Proteomes" id="UP000318571"/>
    </source>
</evidence>
<dbReference type="OMA" id="YEHTAYV"/>
<proteinExistence type="inferred from homology"/>
<organism evidence="2 3">
    <name type="scientific">Tigriopus californicus</name>
    <name type="common">Marine copepod</name>
    <dbReference type="NCBI Taxonomy" id="6832"/>
    <lineage>
        <taxon>Eukaryota</taxon>
        <taxon>Metazoa</taxon>
        <taxon>Ecdysozoa</taxon>
        <taxon>Arthropoda</taxon>
        <taxon>Crustacea</taxon>
        <taxon>Multicrustacea</taxon>
        <taxon>Hexanauplia</taxon>
        <taxon>Copepoda</taxon>
        <taxon>Harpacticoida</taxon>
        <taxon>Harpacticidae</taxon>
        <taxon>Tigriopus</taxon>
    </lineage>
</organism>
<sequence>MAQFLSEEIQTEKKSLKPLDTIDGFKMEKDGADLKLVKEANGEKIIVHLNVNHTVDSAEPDDGTQEAPEMKSKPNFEVEVVKSNGETLSFSCSFIFEQPEQQAEEGFEDVFAIDEVTMFEGENWSEKSYAVAGDILDGYLYDLFMNYLDERGVNASFAEKLSDLSSSYEHSLYINLLESLQQFCKK</sequence>